<evidence type="ECO:0000256" key="1">
    <source>
        <dbReference type="SAM" id="Coils"/>
    </source>
</evidence>
<dbReference type="InterPro" id="IPR002514">
    <property type="entry name" value="Transposase_8"/>
</dbReference>
<reference evidence="2 3" key="1">
    <citation type="journal article" date="2017" name="Nat. Microbiol.">
        <title>Natural product diversity associated with the nematode symbionts Photorhabdus and Xenorhabdus.</title>
        <authorList>
            <person name="Tobias N.J."/>
            <person name="Wolff H."/>
            <person name="Djahanschiri B."/>
            <person name="Grundmann F."/>
            <person name="Kronenwerth M."/>
            <person name="Shi Y.M."/>
            <person name="Simonyi S."/>
            <person name="Grun P."/>
            <person name="Shapiro-Ilan D."/>
            <person name="Pidot S.J."/>
            <person name="Stinear T.P."/>
            <person name="Ebersberger I."/>
            <person name="Bode H.B."/>
        </authorList>
    </citation>
    <scope>NUCLEOTIDE SEQUENCE [LARGE SCALE GENOMIC DNA]</scope>
    <source>
        <strain evidence="2 3">DSM 17907</strain>
    </source>
</reference>
<keyword evidence="1" id="KW-0175">Coiled coil</keyword>
<dbReference type="EMBL" id="NJCX01000049">
    <property type="protein sequence ID" value="PHM68199.1"/>
    <property type="molecule type" value="Genomic_DNA"/>
</dbReference>
<dbReference type="AlphaFoldDB" id="A0A2D0KXM0"/>
<gene>
    <name evidence="2" type="ORF">Xkoz_03726</name>
</gene>
<dbReference type="GO" id="GO:0003677">
    <property type="term" value="F:DNA binding"/>
    <property type="evidence" value="ECO:0007669"/>
    <property type="project" value="InterPro"/>
</dbReference>
<feature type="coiled-coil region" evidence="1">
    <location>
        <begin position="57"/>
        <end position="91"/>
    </location>
</feature>
<sequence length="146" mass="16214">MPGADKTPEQWPAEARLAAIIETATLSATELAEYCRKKGLYPEQIQQWKQAFLQVPARDDKAALKQSRKENKQLKRELARKEKTLAEAGSDTGFAKDVAGTLRDGQRGRLTRVVDRQLIRDAVCKAVEAGARLTVALNELPLSLRT</sequence>
<dbReference type="GO" id="GO:0006313">
    <property type="term" value="P:DNA transposition"/>
    <property type="evidence" value="ECO:0007669"/>
    <property type="project" value="InterPro"/>
</dbReference>
<protein>
    <submittedName>
        <fullName evidence="2">Transcriptional regulator</fullName>
    </submittedName>
</protein>
<name>A0A2D0KXM0_9GAMM</name>
<evidence type="ECO:0000313" key="3">
    <source>
        <dbReference type="Proteomes" id="UP000221101"/>
    </source>
</evidence>
<dbReference type="Pfam" id="PF01527">
    <property type="entry name" value="HTH_Tnp_1"/>
    <property type="match status" value="1"/>
</dbReference>
<evidence type="ECO:0000313" key="2">
    <source>
        <dbReference type="EMBL" id="PHM68199.1"/>
    </source>
</evidence>
<dbReference type="Proteomes" id="UP000221101">
    <property type="component" value="Unassembled WGS sequence"/>
</dbReference>
<keyword evidence="3" id="KW-1185">Reference proteome</keyword>
<comment type="caution">
    <text evidence="2">The sequence shown here is derived from an EMBL/GenBank/DDBJ whole genome shotgun (WGS) entry which is preliminary data.</text>
</comment>
<dbReference type="GO" id="GO:0004803">
    <property type="term" value="F:transposase activity"/>
    <property type="evidence" value="ECO:0007669"/>
    <property type="project" value="InterPro"/>
</dbReference>
<organism evidence="2 3">
    <name type="scientific">Xenorhabdus kozodoii</name>
    <dbReference type="NCBI Taxonomy" id="351676"/>
    <lineage>
        <taxon>Bacteria</taxon>
        <taxon>Pseudomonadati</taxon>
        <taxon>Pseudomonadota</taxon>
        <taxon>Gammaproteobacteria</taxon>
        <taxon>Enterobacterales</taxon>
        <taxon>Morganellaceae</taxon>
        <taxon>Xenorhabdus</taxon>
    </lineage>
</organism>
<accession>A0A2D0KXM0</accession>
<proteinExistence type="predicted"/>